<comment type="caution">
    <text evidence="2">The sequence shown here is derived from an EMBL/GenBank/DDBJ whole genome shotgun (WGS) entry which is preliminary data.</text>
</comment>
<keyword evidence="3" id="KW-1185">Reference proteome</keyword>
<evidence type="ECO:0000313" key="2">
    <source>
        <dbReference type="EMBL" id="NYE47446.1"/>
    </source>
</evidence>
<name>A0A852TSQ2_9ACTN</name>
<dbReference type="EMBL" id="JACCCC010000001">
    <property type="protein sequence ID" value="NYE47446.1"/>
    <property type="molecule type" value="Genomic_DNA"/>
</dbReference>
<dbReference type="PANTHER" id="PTHR43162:SF1">
    <property type="entry name" value="PRESTALK A DIFFERENTIATION PROTEIN A"/>
    <property type="match status" value="1"/>
</dbReference>
<dbReference type="SUPFAM" id="SSF51735">
    <property type="entry name" value="NAD(P)-binding Rossmann-fold domains"/>
    <property type="match status" value="1"/>
</dbReference>
<dbReference type="InterPro" id="IPR051604">
    <property type="entry name" value="Ergot_Alk_Oxidoreductase"/>
</dbReference>
<dbReference type="InterPro" id="IPR036291">
    <property type="entry name" value="NAD(P)-bd_dom_sf"/>
</dbReference>
<protein>
    <submittedName>
        <fullName evidence="2">Uncharacterized protein YbjT (DUF2867 family)</fullName>
    </submittedName>
</protein>
<reference evidence="2 3" key="1">
    <citation type="submission" date="2020-07" db="EMBL/GenBank/DDBJ databases">
        <title>Sequencing the genomes of 1000 actinobacteria strains.</title>
        <authorList>
            <person name="Klenk H.-P."/>
        </authorList>
    </citation>
    <scope>NUCLEOTIDE SEQUENCE [LARGE SCALE GENOMIC DNA]</scope>
    <source>
        <strain evidence="2 3">CXB654</strain>
    </source>
</reference>
<dbReference type="Gene3D" id="3.90.25.10">
    <property type="entry name" value="UDP-galactose 4-epimerase, domain 1"/>
    <property type="match status" value="1"/>
</dbReference>
<dbReference type="PANTHER" id="PTHR43162">
    <property type="match status" value="1"/>
</dbReference>
<evidence type="ECO:0000313" key="3">
    <source>
        <dbReference type="Proteomes" id="UP000589036"/>
    </source>
</evidence>
<dbReference type="Pfam" id="PF13460">
    <property type="entry name" value="NAD_binding_10"/>
    <property type="match status" value="1"/>
</dbReference>
<accession>A0A852TSQ2</accession>
<dbReference type="InterPro" id="IPR016040">
    <property type="entry name" value="NAD(P)-bd_dom"/>
</dbReference>
<gene>
    <name evidence="2" type="ORF">HDA32_002566</name>
</gene>
<dbReference type="AlphaFoldDB" id="A0A852TSQ2"/>
<feature type="domain" description="NAD(P)-binding" evidence="1">
    <location>
        <begin position="33"/>
        <end position="194"/>
    </location>
</feature>
<dbReference type="RefSeq" id="WP_246334323.1">
    <property type="nucleotide sequence ID" value="NZ_BAAAYY010000015.1"/>
</dbReference>
<proteinExistence type="predicted"/>
<evidence type="ECO:0000259" key="1">
    <source>
        <dbReference type="Pfam" id="PF13460"/>
    </source>
</evidence>
<sequence>MHPGRTAMVRAAPDRLTHCHDDEHDTNEILVLGATGKTGRRLVRRLRAAGASVRAAARSGEVRFDWSRPDSWDGALAGASALYLVAPDDPVSVRDFVKRAEAAGVRRFVALSGRGIDHVGEGFGQGMLAGELAVRDSGAEWTVLRPNNFDQNFDEDLWRASLRAGRLALPIGAVPEPFVDAEDVAEVAAAALTEDGHAGRVYDLSGPRALTFGAAVETIAEAAGRPIRYVELAPEEYRAELLAEGHPEAAAEALGTMFALHRAGYTAEPADGVQRALGREPVDFGTWAARAAAAGAWA</sequence>
<organism evidence="2 3">
    <name type="scientific">Spinactinospora alkalitolerans</name>
    <dbReference type="NCBI Taxonomy" id="687207"/>
    <lineage>
        <taxon>Bacteria</taxon>
        <taxon>Bacillati</taxon>
        <taxon>Actinomycetota</taxon>
        <taxon>Actinomycetes</taxon>
        <taxon>Streptosporangiales</taxon>
        <taxon>Nocardiopsidaceae</taxon>
        <taxon>Spinactinospora</taxon>
    </lineage>
</organism>
<dbReference type="Gene3D" id="3.40.50.720">
    <property type="entry name" value="NAD(P)-binding Rossmann-like Domain"/>
    <property type="match status" value="1"/>
</dbReference>
<dbReference type="Proteomes" id="UP000589036">
    <property type="component" value="Unassembled WGS sequence"/>
</dbReference>